<dbReference type="AlphaFoldDB" id="A0A674I2B7"/>
<dbReference type="PANTHER" id="PTHR14015:SF1">
    <property type="entry name" value="OPIOID GROWTH FACTOR RECEPTOR"/>
    <property type="match status" value="1"/>
</dbReference>
<evidence type="ECO:0000313" key="4">
    <source>
        <dbReference type="Ensembl" id="ENSTMTP00000002198.1"/>
    </source>
</evidence>
<proteinExistence type="inferred from homology"/>
<dbReference type="GO" id="GO:0016020">
    <property type="term" value="C:membrane"/>
    <property type="evidence" value="ECO:0007669"/>
    <property type="project" value="InterPro"/>
</dbReference>
<dbReference type="Proteomes" id="UP000472274">
    <property type="component" value="Unplaced"/>
</dbReference>
<feature type="region of interest" description="Disordered" evidence="2">
    <location>
        <begin position="40"/>
        <end position="99"/>
    </location>
</feature>
<protein>
    <submittedName>
        <fullName evidence="4">Opioid growth factor receptor</fullName>
    </submittedName>
</protein>
<feature type="compositionally biased region" description="Basic and acidic residues" evidence="2">
    <location>
        <begin position="645"/>
        <end position="671"/>
    </location>
</feature>
<dbReference type="Pfam" id="PF04664">
    <property type="entry name" value="OGFr_N"/>
    <property type="match status" value="1"/>
</dbReference>
<gene>
    <name evidence="4" type="primary">OGFR</name>
</gene>
<dbReference type="GeneTree" id="ENSGT00390000018730"/>
<feature type="compositionally biased region" description="Polar residues" evidence="2">
    <location>
        <begin position="634"/>
        <end position="643"/>
    </location>
</feature>
<feature type="region of interest" description="Disordered" evidence="2">
    <location>
        <begin position="360"/>
        <end position="412"/>
    </location>
</feature>
<feature type="compositionally biased region" description="Acidic residues" evidence="2">
    <location>
        <begin position="53"/>
        <end position="64"/>
    </location>
</feature>
<name>A0A674I2B7_9SAUR</name>
<sequence length="754" mass="85908">MQTAIPPVQVLQNGAEHREYSERQPGALMAAWMSFRGLEDGEEREWGSWEYDSTWESDEEEEEGKESQEARADGEEEESSQGWFRGSHQASGAQEQRRPAVSSIGYRGFEFLTGRNWTAAKDMQRYRHCYPGLKEREPDAEEEEMWNLSFYKNEIHFLPHGLFIDELLEAWQEDYETLEENHSYIQWLFPLRERGMNWRAKPLTCKEIQAFKKSKEVMQRFIRAYKLMLGFYGINLIDQETGKVQRAENWRQRFRNLDRFSHNNLRITRILKCLGEMGYEHYQVRLVNFFLTETLVYQTLPNVKRSALDYFLFTIRNKQKRRELIHYAWMHFKPQDKFAWGPHKKLQNYKLPSLKSQHCQKAEEEKESVRDKEAVGKNETNPPNREEKVGDAAYSETNKVTDECTSEEQSKRDAMYVAERGDNVEEKEASLSQLEEKVLSEDLVGLRDGAESECLKESKKRKLEMNRLTGKCTGLLKSPTDIEKISYNLGEFAIDQETTETLPALPEKGDQVTAEEGDVSSEDFKASESSDAPVKRRKVDEAMPENSTVNVAINPDTDTTTCNVQATGAEKGEVSEEDTVVEEINVKTENGAEGASVNSLPGSETNEPGLPSLAGSGSVLREANSEIQKKAHQCNETLTVSESQVDDREQKEGAEDVHARGETKTPDKNRGQEGLQQSVVESCPEKVSARNVAQEIDCIEDSAKLNDQQTMAESGKNIAIAPEQGAEEGQLCPEFKEHGTGIRTPKACGKRRLL</sequence>
<keyword evidence="5" id="KW-1185">Reference proteome</keyword>
<evidence type="ECO:0000259" key="3">
    <source>
        <dbReference type="Pfam" id="PF04664"/>
    </source>
</evidence>
<dbReference type="GO" id="GO:0140625">
    <property type="term" value="F:opioid growth factor receptor activity"/>
    <property type="evidence" value="ECO:0007669"/>
    <property type="project" value="InterPro"/>
</dbReference>
<feature type="compositionally biased region" description="Polar residues" evidence="2">
    <location>
        <begin position="545"/>
        <end position="566"/>
    </location>
</feature>
<reference evidence="4" key="1">
    <citation type="submission" date="2025-08" db="UniProtKB">
        <authorList>
            <consortium name="Ensembl"/>
        </authorList>
    </citation>
    <scope>IDENTIFICATION</scope>
</reference>
<feature type="domain" description="Opioid growth factor receptor (OGFr) conserved" evidence="3">
    <location>
        <begin position="141"/>
        <end position="347"/>
    </location>
</feature>
<feature type="compositionally biased region" description="Polar residues" evidence="2">
    <location>
        <begin position="596"/>
        <end position="606"/>
    </location>
</feature>
<dbReference type="InParanoid" id="A0A674I2B7"/>
<feature type="compositionally biased region" description="Basic and acidic residues" evidence="2">
    <location>
        <begin position="360"/>
        <end position="376"/>
    </location>
</feature>
<evidence type="ECO:0000313" key="5">
    <source>
        <dbReference type="Proteomes" id="UP000472274"/>
    </source>
</evidence>
<evidence type="ECO:0000256" key="2">
    <source>
        <dbReference type="SAM" id="MobiDB-lite"/>
    </source>
</evidence>
<dbReference type="InterPro" id="IPR006757">
    <property type="entry name" value="OGF_rcpt"/>
</dbReference>
<dbReference type="Ensembl" id="ENSTMTT00000002273.1">
    <property type="protein sequence ID" value="ENSTMTP00000002198.1"/>
    <property type="gene ID" value="ENSTMTG00000001726.1"/>
</dbReference>
<evidence type="ECO:0000256" key="1">
    <source>
        <dbReference type="ARBA" id="ARBA00010365"/>
    </source>
</evidence>
<organism evidence="4 5">
    <name type="scientific">Terrapene triunguis</name>
    <name type="common">Three-toed box turtle</name>
    <dbReference type="NCBI Taxonomy" id="2587831"/>
    <lineage>
        <taxon>Eukaryota</taxon>
        <taxon>Metazoa</taxon>
        <taxon>Chordata</taxon>
        <taxon>Craniata</taxon>
        <taxon>Vertebrata</taxon>
        <taxon>Euteleostomi</taxon>
        <taxon>Archelosauria</taxon>
        <taxon>Testudinata</taxon>
        <taxon>Testudines</taxon>
        <taxon>Cryptodira</taxon>
        <taxon>Durocryptodira</taxon>
        <taxon>Testudinoidea</taxon>
        <taxon>Emydidae</taxon>
        <taxon>Terrapene</taxon>
    </lineage>
</organism>
<feature type="region of interest" description="Disordered" evidence="2">
    <location>
        <begin position="502"/>
        <end position="682"/>
    </location>
</feature>
<dbReference type="InterPro" id="IPR039574">
    <property type="entry name" value="OGFr"/>
</dbReference>
<reference evidence="4" key="2">
    <citation type="submission" date="2025-09" db="UniProtKB">
        <authorList>
            <consortium name="Ensembl"/>
        </authorList>
    </citation>
    <scope>IDENTIFICATION</scope>
</reference>
<comment type="similarity">
    <text evidence="1">Belongs to the opioid growth factor receptor family.</text>
</comment>
<dbReference type="PANTHER" id="PTHR14015">
    <property type="entry name" value="OPIOID GROWTH FACTOR RECEPTOR OGFR ZETA-TYPE OPIOID RECEPTOR"/>
    <property type="match status" value="1"/>
</dbReference>
<accession>A0A674I2B7</accession>